<keyword evidence="2" id="KW-1185">Reference proteome</keyword>
<dbReference type="EMBL" id="JBHUMQ010000002">
    <property type="protein sequence ID" value="MFD2692333.1"/>
    <property type="molecule type" value="Genomic_DNA"/>
</dbReference>
<dbReference type="RefSeq" id="WP_253065695.1">
    <property type="nucleotide sequence ID" value="NZ_JAMXWM010000079.1"/>
</dbReference>
<comment type="caution">
    <text evidence="1">The sequence shown here is derived from an EMBL/GenBank/DDBJ whole genome shotgun (WGS) entry which is preliminary data.</text>
</comment>
<sequence>MRFLPLYLFANQQTGSDPLGNPINELVQRGESVGRFSSWTAEEIALDNRKVTQNNRKIITRATKADLLSADKIKFEDLYHSITEIRGDDTTRWRIVVVNRYGSETA</sequence>
<name>A0ABW5RZ07_9BACL</name>
<evidence type="ECO:0000313" key="1">
    <source>
        <dbReference type="EMBL" id="MFD2692333.1"/>
    </source>
</evidence>
<dbReference type="Proteomes" id="UP001597399">
    <property type="component" value="Unassembled WGS sequence"/>
</dbReference>
<protein>
    <submittedName>
        <fullName evidence="1">Uncharacterized protein</fullName>
    </submittedName>
</protein>
<organism evidence="1 2">
    <name type="scientific">Sporolactobacillus shoreicorticis</name>
    <dbReference type="NCBI Taxonomy" id="1923877"/>
    <lineage>
        <taxon>Bacteria</taxon>
        <taxon>Bacillati</taxon>
        <taxon>Bacillota</taxon>
        <taxon>Bacilli</taxon>
        <taxon>Bacillales</taxon>
        <taxon>Sporolactobacillaceae</taxon>
        <taxon>Sporolactobacillus</taxon>
    </lineage>
</organism>
<accession>A0ABW5RZ07</accession>
<gene>
    <name evidence="1" type="ORF">ACFSUE_01565</name>
</gene>
<reference evidence="2" key="1">
    <citation type="journal article" date="2019" name="Int. J. Syst. Evol. Microbiol.">
        <title>The Global Catalogue of Microorganisms (GCM) 10K type strain sequencing project: providing services to taxonomists for standard genome sequencing and annotation.</title>
        <authorList>
            <consortium name="The Broad Institute Genomics Platform"/>
            <consortium name="The Broad Institute Genome Sequencing Center for Infectious Disease"/>
            <person name="Wu L."/>
            <person name="Ma J."/>
        </authorList>
    </citation>
    <scope>NUCLEOTIDE SEQUENCE [LARGE SCALE GENOMIC DNA]</scope>
    <source>
        <strain evidence="2">TISTR 2466</strain>
    </source>
</reference>
<evidence type="ECO:0000313" key="2">
    <source>
        <dbReference type="Proteomes" id="UP001597399"/>
    </source>
</evidence>
<proteinExistence type="predicted"/>